<organism evidence="3 4">
    <name type="scientific">Spirosoma foliorum</name>
    <dbReference type="NCBI Taxonomy" id="2710596"/>
    <lineage>
        <taxon>Bacteria</taxon>
        <taxon>Pseudomonadati</taxon>
        <taxon>Bacteroidota</taxon>
        <taxon>Cytophagia</taxon>
        <taxon>Cytophagales</taxon>
        <taxon>Cytophagaceae</taxon>
        <taxon>Spirosoma</taxon>
    </lineage>
</organism>
<keyword evidence="4" id="KW-1185">Reference proteome</keyword>
<dbReference type="SUPFAM" id="SSF52172">
    <property type="entry name" value="CheY-like"/>
    <property type="match status" value="1"/>
</dbReference>
<gene>
    <name evidence="3" type="ORF">H3H32_08045</name>
</gene>
<dbReference type="PANTHER" id="PTHR44520">
    <property type="entry name" value="RESPONSE REGULATOR RCP1-RELATED"/>
    <property type="match status" value="1"/>
</dbReference>
<dbReference type="RefSeq" id="WP_182462205.1">
    <property type="nucleotide sequence ID" value="NZ_CP059732.1"/>
</dbReference>
<feature type="domain" description="Response regulatory" evidence="2">
    <location>
        <begin position="5"/>
        <end position="127"/>
    </location>
</feature>
<dbReference type="PROSITE" id="PS50110">
    <property type="entry name" value="RESPONSE_REGULATORY"/>
    <property type="match status" value="1"/>
</dbReference>
<evidence type="ECO:0000259" key="2">
    <source>
        <dbReference type="PROSITE" id="PS50110"/>
    </source>
</evidence>
<sequence length="145" mass="16614">MEEHSIIFIDADEDDHDMFKKALSELALSHPVVVFSNGQTALDYLKTTSEVPFLIISEISMPGMSGLELRQQIDQQPSLRKKCIPFVFMTHPVEEPVVEEAYELTIQGLFEKKTTYADWKAQLAAIIAYWTECHHPKRVPGNEHR</sequence>
<evidence type="ECO:0000313" key="3">
    <source>
        <dbReference type="EMBL" id="QMW04853.1"/>
    </source>
</evidence>
<dbReference type="Gene3D" id="3.40.50.2300">
    <property type="match status" value="1"/>
</dbReference>
<dbReference type="InterPro" id="IPR001789">
    <property type="entry name" value="Sig_transdc_resp-reg_receiver"/>
</dbReference>
<reference evidence="3 4" key="1">
    <citation type="submission" date="2020-07" db="EMBL/GenBank/DDBJ databases">
        <title>Spirosoma foliorum sp. nov., isolated from the leaves on the Nejang mountain Korea, Republic of.</title>
        <authorList>
            <person name="Ho H."/>
            <person name="Lee Y.-J."/>
            <person name="Nurcahyanto D.-A."/>
            <person name="Kim S.-G."/>
        </authorList>
    </citation>
    <scope>NUCLEOTIDE SEQUENCE [LARGE SCALE GENOMIC DNA]</scope>
    <source>
        <strain evidence="3 4">PL0136</strain>
    </source>
</reference>
<dbReference type="Pfam" id="PF00072">
    <property type="entry name" value="Response_reg"/>
    <property type="match status" value="1"/>
</dbReference>
<evidence type="ECO:0000313" key="4">
    <source>
        <dbReference type="Proteomes" id="UP000515369"/>
    </source>
</evidence>
<dbReference type="KEGG" id="sfol:H3H32_08045"/>
<protein>
    <submittedName>
        <fullName evidence="3">Response regulator</fullName>
    </submittedName>
</protein>
<dbReference type="EMBL" id="CP059732">
    <property type="protein sequence ID" value="QMW04853.1"/>
    <property type="molecule type" value="Genomic_DNA"/>
</dbReference>
<evidence type="ECO:0000256" key="1">
    <source>
        <dbReference type="PROSITE-ProRule" id="PRU00169"/>
    </source>
</evidence>
<dbReference type="InterPro" id="IPR011006">
    <property type="entry name" value="CheY-like_superfamily"/>
</dbReference>
<proteinExistence type="predicted"/>
<dbReference type="AlphaFoldDB" id="A0A7G5H161"/>
<dbReference type="Proteomes" id="UP000515369">
    <property type="component" value="Chromosome"/>
</dbReference>
<dbReference type="InterPro" id="IPR052893">
    <property type="entry name" value="TCS_response_regulator"/>
</dbReference>
<name>A0A7G5H161_9BACT</name>
<dbReference type="SMART" id="SM00448">
    <property type="entry name" value="REC"/>
    <property type="match status" value="1"/>
</dbReference>
<dbReference type="GO" id="GO:0000160">
    <property type="term" value="P:phosphorelay signal transduction system"/>
    <property type="evidence" value="ECO:0007669"/>
    <property type="project" value="InterPro"/>
</dbReference>
<accession>A0A7G5H161</accession>
<comment type="caution">
    <text evidence="1">Lacks conserved residue(s) required for the propagation of feature annotation.</text>
</comment>
<dbReference type="PANTHER" id="PTHR44520:SF2">
    <property type="entry name" value="RESPONSE REGULATOR RCP1"/>
    <property type="match status" value="1"/>
</dbReference>